<dbReference type="EMBL" id="CAXAMN010025805">
    <property type="protein sequence ID" value="CAK9098291.1"/>
    <property type="molecule type" value="Genomic_DNA"/>
</dbReference>
<evidence type="ECO:0000313" key="3">
    <source>
        <dbReference type="Proteomes" id="UP001642484"/>
    </source>
</evidence>
<reference evidence="2 3" key="1">
    <citation type="submission" date="2024-02" db="EMBL/GenBank/DDBJ databases">
        <authorList>
            <person name="Chen Y."/>
            <person name="Shah S."/>
            <person name="Dougan E. K."/>
            <person name="Thang M."/>
            <person name="Chan C."/>
        </authorList>
    </citation>
    <scope>NUCLEOTIDE SEQUENCE [LARGE SCALE GENOMIC DNA]</scope>
</reference>
<feature type="transmembrane region" description="Helical" evidence="1">
    <location>
        <begin position="7"/>
        <end position="27"/>
    </location>
</feature>
<protein>
    <submittedName>
        <fullName evidence="2">Uncharacterized protein</fullName>
    </submittedName>
</protein>
<sequence>MTLKIYLFQACVWLLPLLLGVTTVAFIRESSFVWLRLCVAAAANVLFSAGLEIFHACALRQKATGLKVAWFVDEEAVDFSVLFSPQVMDILLPRRSWLSTGWCCVWSGCLGGLAAQLLEPRDLAERLQLDWACTGGVLATGGLHQRQTHVSDTYAEGARRKGRLW</sequence>
<dbReference type="Proteomes" id="UP001642484">
    <property type="component" value="Unassembled WGS sequence"/>
</dbReference>
<evidence type="ECO:0000256" key="1">
    <source>
        <dbReference type="SAM" id="Phobius"/>
    </source>
</evidence>
<keyword evidence="1" id="KW-0472">Membrane</keyword>
<keyword evidence="1" id="KW-1133">Transmembrane helix</keyword>
<accession>A0ABP0RGI6</accession>
<gene>
    <name evidence="2" type="ORF">CCMP2556_LOCUS46583</name>
</gene>
<evidence type="ECO:0000313" key="2">
    <source>
        <dbReference type="EMBL" id="CAK9098291.1"/>
    </source>
</evidence>
<feature type="transmembrane region" description="Helical" evidence="1">
    <location>
        <begin position="33"/>
        <end position="54"/>
    </location>
</feature>
<name>A0ABP0RGI6_9DINO</name>
<keyword evidence="3" id="KW-1185">Reference proteome</keyword>
<organism evidence="2 3">
    <name type="scientific">Durusdinium trenchii</name>
    <dbReference type="NCBI Taxonomy" id="1381693"/>
    <lineage>
        <taxon>Eukaryota</taxon>
        <taxon>Sar</taxon>
        <taxon>Alveolata</taxon>
        <taxon>Dinophyceae</taxon>
        <taxon>Suessiales</taxon>
        <taxon>Symbiodiniaceae</taxon>
        <taxon>Durusdinium</taxon>
    </lineage>
</organism>
<proteinExistence type="predicted"/>
<comment type="caution">
    <text evidence="2">The sequence shown here is derived from an EMBL/GenBank/DDBJ whole genome shotgun (WGS) entry which is preliminary data.</text>
</comment>
<keyword evidence="1" id="KW-0812">Transmembrane</keyword>